<evidence type="ECO:0000313" key="2">
    <source>
        <dbReference type="EMBL" id="MBE9040207.1"/>
    </source>
</evidence>
<name>A0A928Z6B7_9CYAN</name>
<organism evidence="2 3">
    <name type="scientific">Zarconia navalis LEGE 11467</name>
    <dbReference type="NCBI Taxonomy" id="1828826"/>
    <lineage>
        <taxon>Bacteria</taxon>
        <taxon>Bacillati</taxon>
        <taxon>Cyanobacteriota</taxon>
        <taxon>Cyanophyceae</taxon>
        <taxon>Oscillatoriophycideae</taxon>
        <taxon>Oscillatoriales</taxon>
        <taxon>Oscillatoriales incertae sedis</taxon>
        <taxon>Zarconia</taxon>
        <taxon>Zarconia navalis</taxon>
    </lineage>
</organism>
<gene>
    <name evidence="2" type="ORF">IQ235_05295</name>
</gene>
<keyword evidence="3" id="KW-1185">Reference proteome</keyword>
<comment type="caution">
    <text evidence="2">The sequence shown here is derived from an EMBL/GenBank/DDBJ whole genome shotgun (WGS) entry which is preliminary data.</text>
</comment>
<dbReference type="Proteomes" id="UP000621799">
    <property type="component" value="Unassembled WGS sequence"/>
</dbReference>
<feature type="region of interest" description="Disordered" evidence="1">
    <location>
        <begin position="1"/>
        <end position="45"/>
    </location>
</feature>
<proteinExistence type="predicted"/>
<evidence type="ECO:0000256" key="1">
    <source>
        <dbReference type="SAM" id="MobiDB-lite"/>
    </source>
</evidence>
<dbReference type="AlphaFoldDB" id="A0A928Z6B7"/>
<sequence length="45" mass="4907">MVYRKMGARSNAENLKSVVDSPIGSSLTESQPIAPHEHSARQARV</sequence>
<dbReference type="EMBL" id="JADEXN010000064">
    <property type="protein sequence ID" value="MBE9040207.1"/>
    <property type="molecule type" value="Genomic_DNA"/>
</dbReference>
<reference evidence="2" key="1">
    <citation type="submission" date="2020-10" db="EMBL/GenBank/DDBJ databases">
        <authorList>
            <person name="Castelo-Branco R."/>
            <person name="Eusebio N."/>
            <person name="Adriana R."/>
            <person name="Vieira A."/>
            <person name="Brugerolle De Fraissinette N."/>
            <person name="Rezende De Castro R."/>
            <person name="Schneider M.P."/>
            <person name="Vasconcelos V."/>
            <person name="Leao P.N."/>
        </authorList>
    </citation>
    <scope>NUCLEOTIDE SEQUENCE</scope>
    <source>
        <strain evidence="2">LEGE 11467</strain>
    </source>
</reference>
<protein>
    <submittedName>
        <fullName evidence="2">Uncharacterized protein</fullName>
    </submittedName>
</protein>
<feature type="compositionally biased region" description="Basic and acidic residues" evidence="1">
    <location>
        <begin position="35"/>
        <end position="45"/>
    </location>
</feature>
<accession>A0A928Z6B7</accession>
<evidence type="ECO:0000313" key="3">
    <source>
        <dbReference type="Proteomes" id="UP000621799"/>
    </source>
</evidence>